<keyword evidence="2" id="KW-1185">Reference proteome</keyword>
<dbReference type="EMBL" id="BDIP01010801">
    <property type="protein sequence ID" value="GIQ92877.1"/>
    <property type="molecule type" value="Genomic_DNA"/>
</dbReference>
<protein>
    <submittedName>
        <fullName evidence="1">Uncharacterized protein</fullName>
    </submittedName>
</protein>
<sequence length="34" mass="3713">MGANSYEHIVRVVGGKKCSTPLAVVVCLENFMFL</sequence>
<dbReference type="AlphaFoldDB" id="A0A9K3GRK7"/>
<feature type="non-terminal residue" evidence="1">
    <location>
        <position position="1"/>
    </location>
</feature>
<gene>
    <name evidence="1" type="ORF">KIPB_016912</name>
</gene>
<evidence type="ECO:0000313" key="2">
    <source>
        <dbReference type="Proteomes" id="UP000265618"/>
    </source>
</evidence>
<name>A0A9K3GRK7_9EUKA</name>
<evidence type="ECO:0000313" key="1">
    <source>
        <dbReference type="EMBL" id="GIQ92877.1"/>
    </source>
</evidence>
<organism evidence="1 2">
    <name type="scientific">Kipferlia bialata</name>
    <dbReference type="NCBI Taxonomy" id="797122"/>
    <lineage>
        <taxon>Eukaryota</taxon>
        <taxon>Metamonada</taxon>
        <taxon>Carpediemonas-like organisms</taxon>
        <taxon>Kipferlia</taxon>
    </lineage>
</organism>
<proteinExistence type="predicted"/>
<dbReference type="Proteomes" id="UP000265618">
    <property type="component" value="Unassembled WGS sequence"/>
</dbReference>
<accession>A0A9K3GRK7</accession>
<reference evidence="1 2" key="1">
    <citation type="journal article" date="2018" name="PLoS ONE">
        <title>The draft genome of Kipferlia bialata reveals reductive genome evolution in fornicate parasites.</title>
        <authorList>
            <person name="Tanifuji G."/>
            <person name="Takabayashi S."/>
            <person name="Kume K."/>
            <person name="Takagi M."/>
            <person name="Nakayama T."/>
            <person name="Kamikawa R."/>
            <person name="Inagaki Y."/>
            <person name="Hashimoto T."/>
        </authorList>
    </citation>
    <scope>NUCLEOTIDE SEQUENCE [LARGE SCALE GENOMIC DNA]</scope>
    <source>
        <strain evidence="1">NY0173</strain>
    </source>
</reference>
<comment type="caution">
    <text evidence="1">The sequence shown here is derived from an EMBL/GenBank/DDBJ whole genome shotgun (WGS) entry which is preliminary data.</text>
</comment>